<dbReference type="Gene3D" id="2.160.10.10">
    <property type="entry name" value="Hexapeptide repeat proteins"/>
    <property type="match status" value="1"/>
</dbReference>
<protein>
    <submittedName>
        <fullName evidence="5">Maltose O-acetyltransferase</fullName>
    </submittedName>
</protein>
<dbReference type="PROSITE" id="PS00101">
    <property type="entry name" value="HEXAPEP_TRANSFERASES"/>
    <property type="match status" value="1"/>
</dbReference>
<reference evidence="5 6" key="1">
    <citation type="submission" date="2019-07" db="EMBL/GenBank/DDBJ databases">
        <title>Whole genome shotgun sequence of Empedobacter brevis NBRC 14943.</title>
        <authorList>
            <person name="Hosoyama A."/>
            <person name="Uohara A."/>
            <person name="Ohji S."/>
            <person name="Ichikawa N."/>
        </authorList>
    </citation>
    <scope>NUCLEOTIDE SEQUENCE [LARGE SCALE GENOMIC DNA]</scope>
    <source>
        <strain evidence="5 6">NBRC 14943</strain>
    </source>
</reference>
<keyword evidence="2 5" id="KW-0808">Transferase</keyword>
<keyword evidence="3" id="KW-0677">Repeat</keyword>
<name>A0A511NHI6_9FLAO</name>
<evidence type="ECO:0000313" key="6">
    <source>
        <dbReference type="Proteomes" id="UP000321245"/>
    </source>
</evidence>
<keyword evidence="6" id="KW-1185">Reference proteome</keyword>
<comment type="caution">
    <text evidence="5">The sequence shown here is derived from an EMBL/GenBank/DDBJ whole genome shotgun (WGS) entry which is preliminary data.</text>
</comment>
<evidence type="ECO:0000256" key="4">
    <source>
        <dbReference type="ARBA" id="ARBA00023315"/>
    </source>
</evidence>
<dbReference type="Proteomes" id="UP000321245">
    <property type="component" value="Unassembled WGS sequence"/>
</dbReference>
<sequence length="188" mass="20861">MFEKIIKLYWLLTTKNTLKRISKIGKGVQLSLPITISKPENLEIGNYVYIGPGAWISTYGKVKIGSGTIFGPRLKIYTGNHNYDSDKLIPYDEITISKEVTIEENVWIGGDVTILPGVIIGEGAIIGASAVVTKDVPKGAIVGGNPGKVIKYRDLDKYDKLKHEGKFYLKTKQEGKIKMKIVEYESNI</sequence>
<dbReference type="CDD" id="cd04647">
    <property type="entry name" value="LbH_MAT_like"/>
    <property type="match status" value="1"/>
</dbReference>
<evidence type="ECO:0000256" key="3">
    <source>
        <dbReference type="ARBA" id="ARBA00022737"/>
    </source>
</evidence>
<dbReference type="GeneID" id="84650223"/>
<proteinExistence type="inferred from homology"/>
<keyword evidence="4" id="KW-0012">Acyltransferase</keyword>
<dbReference type="GO" id="GO:0005829">
    <property type="term" value="C:cytosol"/>
    <property type="evidence" value="ECO:0007669"/>
    <property type="project" value="TreeGrafter"/>
</dbReference>
<dbReference type="PANTHER" id="PTHR23416:SF23">
    <property type="entry name" value="ACETYLTRANSFERASE C18B11.09C-RELATED"/>
    <property type="match status" value="1"/>
</dbReference>
<dbReference type="OrthoDB" id="9814490at2"/>
<dbReference type="InterPro" id="IPR011004">
    <property type="entry name" value="Trimer_LpxA-like_sf"/>
</dbReference>
<dbReference type="InterPro" id="IPR051159">
    <property type="entry name" value="Hexapeptide_acetyltransf"/>
</dbReference>
<dbReference type="RefSeq" id="WP_019975555.1">
    <property type="nucleotide sequence ID" value="NZ_BJXC01000013.1"/>
</dbReference>
<dbReference type="InterPro" id="IPR001451">
    <property type="entry name" value="Hexapep"/>
</dbReference>
<dbReference type="GO" id="GO:0008374">
    <property type="term" value="F:O-acyltransferase activity"/>
    <property type="evidence" value="ECO:0007669"/>
    <property type="project" value="TreeGrafter"/>
</dbReference>
<organism evidence="5 6">
    <name type="scientific">Empedobacter brevis NBRC 14943 = ATCC 43319</name>
    <dbReference type="NCBI Taxonomy" id="1218108"/>
    <lineage>
        <taxon>Bacteria</taxon>
        <taxon>Pseudomonadati</taxon>
        <taxon>Bacteroidota</taxon>
        <taxon>Flavobacteriia</taxon>
        <taxon>Flavobacteriales</taxon>
        <taxon>Weeksellaceae</taxon>
        <taxon>Empedobacter</taxon>
    </lineage>
</organism>
<dbReference type="Pfam" id="PF00132">
    <property type="entry name" value="Hexapep"/>
    <property type="match status" value="1"/>
</dbReference>
<evidence type="ECO:0000256" key="2">
    <source>
        <dbReference type="ARBA" id="ARBA00022679"/>
    </source>
</evidence>
<dbReference type="AlphaFoldDB" id="A0A511NHI6"/>
<evidence type="ECO:0000256" key="1">
    <source>
        <dbReference type="ARBA" id="ARBA00007274"/>
    </source>
</evidence>
<evidence type="ECO:0000313" key="5">
    <source>
        <dbReference type="EMBL" id="GEM52280.1"/>
    </source>
</evidence>
<dbReference type="SUPFAM" id="SSF51161">
    <property type="entry name" value="Trimeric LpxA-like enzymes"/>
    <property type="match status" value="1"/>
</dbReference>
<comment type="similarity">
    <text evidence="1">Belongs to the transferase hexapeptide repeat family.</text>
</comment>
<accession>A0A511NHI6</accession>
<dbReference type="EMBL" id="BJXC01000013">
    <property type="protein sequence ID" value="GEM52280.1"/>
    <property type="molecule type" value="Genomic_DNA"/>
</dbReference>
<dbReference type="InterPro" id="IPR018357">
    <property type="entry name" value="Hexapep_transf_CS"/>
</dbReference>
<dbReference type="PANTHER" id="PTHR23416">
    <property type="entry name" value="SIALIC ACID SYNTHASE-RELATED"/>
    <property type="match status" value="1"/>
</dbReference>
<gene>
    <name evidence="5" type="ORF">EB1_20700</name>
</gene>
<dbReference type="STRING" id="1218108.GCA_000382425_02066"/>